<dbReference type="AlphaFoldDB" id="A0AAP0E678"/>
<name>A0AAP0E678_9MAGN</name>
<protein>
    <submittedName>
        <fullName evidence="2">Uncharacterized protein</fullName>
    </submittedName>
</protein>
<sequence length="118" mass="13536">MRGSMAVLNFPLEMVKESLHGVKLNVLDQECKSPVLVLKKRHAMRRKSTSTSSKARKKVRDDQHYNANSNHNQQAFKRIENVLELVDLGADYLEELMTATLQNIVYLATLIYSFNDIN</sequence>
<gene>
    <name evidence="2" type="ORF">Syun_029760</name>
</gene>
<feature type="region of interest" description="Disordered" evidence="1">
    <location>
        <begin position="42"/>
        <end position="73"/>
    </location>
</feature>
<evidence type="ECO:0000256" key="1">
    <source>
        <dbReference type="SAM" id="MobiDB-lite"/>
    </source>
</evidence>
<organism evidence="2 3">
    <name type="scientific">Stephania yunnanensis</name>
    <dbReference type="NCBI Taxonomy" id="152371"/>
    <lineage>
        <taxon>Eukaryota</taxon>
        <taxon>Viridiplantae</taxon>
        <taxon>Streptophyta</taxon>
        <taxon>Embryophyta</taxon>
        <taxon>Tracheophyta</taxon>
        <taxon>Spermatophyta</taxon>
        <taxon>Magnoliopsida</taxon>
        <taxon>Ranunculales</taxon>
        <taxon>Menispermaceae</taxon>
        <taxon>Menispermoideae</taxon>
        <taxon>Cissampelideae</taxon>
        <taxon>Stephania</taxon>
    </lineage>
</organism>
<dbReference type="EMBL" id="JBBNAF010000013">
    <property type="protein sequence ID" value="KAK9087366.1"/>
    <property type="molecule type" value="Genomic_DNA"/>
</dbReference>
<comment type="caution">
    <text evidence="2">The sequence shown here is derived from an EMBL/GenBank/DDBJ whole genome shotgun (WGS) entry which is preliminary data.</text>
</comment>
<evidence type="ECO:0000313" key="3">
    <source>
        <dbReference type="Proteomes" id="UP001420932"/>
    </source>
</evidence>
<evidence type="ECO:0000313" key="2">
    <source>
        <dbReference type="EMBL" id="KAK9087366.1"/>
    </source>
</evidence>
<accession>A0AAP0E678</accession>
<keyword evidence="3" id="KW-1185">Reference proteome</keyword>
<reference evidence="2 3" key="1">
    <citation type="submission" date="2024-01" db="EMBL/GenBank/DDBJ databases">
        <title>Genome assemblies of Stephania.</title>
        <authorList>
            <person name="Yang L."/>
        </authorList>
    </citation>
    <scope>NUCLEOTIDE SEQUENCE [LARGE SCALE GENOMIC DNA]</scope>
    <source>
        <strain evidence="2">YNDBR</strain>
        <tissue evidence="2">Leaf</tissue>
    </source>
</reference>
<proteinExistence type="predicted"/>
<feature type="compositionally biased region" description="Basic residues" evidence="1">
    <location>
        <begin position="42"/>
        <end position="58"/>
    </location>
</feature>
<dbReference type="Proteomes" id="UP001420932">
    <property type="component" value="Unassembled WGS sequence"/>
</dbReference>